<comment type="catalytic activity">
    <reaction evidence="1">
        <text>a 2-oxocarboxylate + H(+) = an aldehyde + CO2</text>
        <dbReference type="Rhea" id="RHEA:11628"/>
        <dbReference type="ChEBI" id="CHEBI:15378"/>
        <dbReference type="ChEBI" id="CHEBI:16526"/>
        <dbReference type="ChEBI" id="CHEBI:17478"/>
        <dbReference type="ChEBI" id="CHEBI:35179"/>
        <dbReference type="EC" id="4.1.1.1"/>
    </reaction>
</comment>
<dbReference type="AlphaFoldDB" id="A0A135V0L5"/>
<dbReference type="EC" id="4.1.1.1" evidence="4"/>
<evidence type="ECO:0000259" key="13">
    <source>
        <dbReference type="Pfam" id="PF00205"/>
    </source>
</evidence>
<keyword evidence="6 11" id="KW-0479">Metal-binding</keyword>
<dbReference type="CDD" id="cd02005">
    <property type="entry name" value="TPP_PDC_IPDC"/>
    <property type="match status" value="1"/>
</dbReference>
<keyword evidence="7" id="KW-0210">Decarboxylase</keyword>
<comment type="caution">
    <text evidence="16">The sequence shown here is derived from an EMBL/GenBank/DDBJ whole genome shotgun (WGS) entry which is preliminary data.</text>
</comment>
<comment type="similarity">
    <text evidence="3 12">Belongs to the TPP enzyme family.</text>
</comment>
<dbReference type="InterPro" id="IPR029035">
    <property type="entry name" value="DHS-like_NAD/FAD-binding_dom"/>
</dbReference>
<evidence type="ECO:0000256" key="1">
    <source>
        <dbReference type="ARBA" id="ARBA00001041"/>
    </source>
</evidence>
<dbReference type="CDD" id="cd07038">
    <property type="entry name" value="TPP_PYR_PDC_IPDC_like"/>
    <property type="match status" value="1"/>
</dbReference>
<comment type="cofactor">
    <cofactor evidence="11">
        <name>Mg(2+)</name>
        <dbReference type="ChEBI" id="CHEBI:18420"/>
    </cofactor>
    <text evidence="11">Binds 1 Mg(2+) per subunit.</text>
</comment>
<dbReference type="InterPro" id="IPR012001">
    <property type="entry name" value="Thiamin_PyroP_enz_TPP-bd_dom"/>
</dbReference>
<keyword evidence="10" id="KW-0456">Lyase</keyword>
<dbReference type="Pfam" id="PF00205">
    <property type="entry name" value="TPP_enzyme_M"/>
    <property type="match status" value="1"/>
</dbReference>
<keyword evidence="8 11" id="KW-0460">Magnesium</keyword>
<feature type="domain" description="Thiamine pyrophosphate enzyme central" evidence="13">
    <location>
        <begin position="208"/>
        <end position="341"/>
    </location>
</feature>
<evidence type="ECO:0000313" key="17">
    <source>
        <dbReference type="Proteomes" id="UP000070121"/>
    </source>
</evidence>
<feature type="binding site" evidence="11">
    <location>
        <position position="489"/>
    </location>
    <ligand>
        <name>Mg(2+)</name>
        <dbReference type="ChEBI" id="CHEBI:18420"/>
    </ligand>
</feature>
<dbReference type="PIRSF" id="PIRSF036565">
    <property type="entry name" value="Pyruvt_ip_decrb"/>
    <property type="match status" value="1"/>
</dbReference>
<evidence type="ECO:0000259" key="15">
    <source>
        <dbReference type="Pfam" id="PF02776"/>
    </source>
</evidence>
<keyword evidence="9 12" id="KW-0786">Thiamine pyrophosphate</keyword>
<dbReference type="EMBL" id="JFFI01000751">
    <property type="protein sequence ID" value="KXH66132.1"/>
    <property type="molecule type" value="Genomic_DNA"/>
</dbReference>
<feature type="domain" description="Thiamine pyrophosphate enzyme TPP-binding" evidence="14">
    <location>
        <begin position="403"/>
        <end position="494"/>
    </location>
</feature>
<proteinExistence type="inferred from homology"/>
<dbReference type="Pfam" id="PF02775">
    <property type="entry name" value="TPP_enzyme_C"/>
    <property type="match status" value="1"/>
</dbReference>
<dbReference type="InterPro" id="IPR047214">
    <property type="entry name" value="TPP_PDC_IPDC"/>
</dbReference>
<dbReference type="Gene3D" id="3.40.50.1220">
    <property type="entry name" value="TPP-binding domain"/>
    <property type="match status" value="1"/>
</dbReference>
<dbReference type="Gene3D" id="3.40.50.970">
    <property type="match status" value="2"/>
</dbReference>
<dbReference type="GO" id="GO:0000287">
    <property type="term" value="F:magnesium ion binding"/>
    <property type="evidence" value="ECO:0007669"/>
    <property type="project" value="InterPro"/>
</dbReference>
<dbReference type="InterPro" id="IPR047213">
    <property type="entry name" value="TPP_PYR_PDC_IPDC-like"/>
</dbReference>
<dbReference type="InterPro" id="IPR029061">
    <property type="entry name" value="THDP-binding"/>
</dbReference>
<feature type="binding site" evidence="11">
    <location>
        <position position="460"/>
    </location>
    <ligand>
        <name>Mg(2+)</name>
        <dbReference type="ChEBI" id="CHEBI:18420"/>
    </ligand>
</feature>
<dbReference type="GO" id="GO:0000949">
    <property type="term" value="P:aromatic amino acid family catabolic process to alcohol via Ehrlich pathway"/>
    <property type="evidence" value="ECO:0007669"/>
    <property type="project" value="TreeGrafter"/>
</dbReference>
<evidence type="ECO:0000256" key="7">
    <source>
        <dbReference type="ARBA" id="ARBA00022793"/>
    </source>
</evidence>
<evidence type="ECO:0000256" key="10">
    <source>
        <dbReference type="ARBA" id="ARBA00023239"/>
    </source>
</evidence>
<dbReference type="FunFam" id="3.40.50.970:FF:000019">
    <property type="entry name" value="Pyruvate decarboxylase isozyme"/>
    <property type="match status" value="1"/>
</dbReference>
<evidence type="ECO:0000256" key="9">
    <source>
        <dbReference type="ARBA" id="ARBA00023052"/>
    </source>
</evidence>
<evidence type="ECO:0000256" key="5">
    <source>
        <dbReference type="ARBA" id="ARBA00014422"/>
    </source>
</evidence>
<dbReference type="PANTHER" id="PTHR43452">
    <property type="entry name" value="PYRUVATE DECARBOXYLASE"/>
    <property type="match status" value="1"/>
</dbReference>
<evidence type="ECO:0000256" key="2">
    <source>
        <dbReference type="ARBA" id="ARBA00001964"/>
    </source>
</evidence>
<dbReference type="STRING" id="1209931.A0A135V0L5"/>
<keyword evidence="17" id="KW-1185">Reference proteome</keyword>
<dbReference type="GO" id="GO:0005634">
    <property type="term" value="C:nucleus"/>
    <property type="evidence" value="ECO:0007669"/>
    <property type="project" value="TreeGrafter"/>
</dbReference>
<protein>
    <recommendedName>
        <fullName evidence="5">Pyruvate decarboxylase</fullName>
        <ecNumber evidence="4">4.1.1.1</ecNumber>
    </recommendedName>
</protein>
<dbReference type="SUPFAM" id="SSF52518">
    <property type="entry name" value="Thiamin diphosphate-binding fold (THDP-binding)"/>
    <property type="match status" value="2"/>
</dbReference>
<reference evidence="16 17" key="1">
    <citation type="submission" date="2014-02" db="EMBL/GenBank/DDBJ databases">
        <title>The genome sequence of Colletotrichum salicis CBS 607.94.</title>
        <authorList>
            <person name="Baroncelli R."/>
            <person name="Thon M.R."/>
        </authorList>
    </citation>
    <scope>NUCLEOTIDE SEQUENCE [LARGE SCALE GENOMIC DNA]</scope>
    <source>
        <strain evidence="16 17">CBS 607.94</strain>
    </source>
</reference>
<evidence type="ECO:0000256" key="3">
    <source>
        <dbReference type="ARBA" id="ARBA00007812"/>
    </source>
</evidence>
<dbReference type="PANTHER" id="PTHR43452:SF11">
    <property type="entry name" value="PYRUVATE DECARBOXYLASE"/>
    <property type="match status" value="1"/>
</dbReference>
<evidence type="ECO:0000259" key="14">
    <source>
        <dbReference type="Pfam" id="PF02775"/>
    </source>
</evidence>
<dbReference type="Proteomes" id="UP000070121">
    <property type="component" value="Unassembled WGS sequence"/>
</dbReference>
<dbReference type="GO" id="GO:0004737">
    <property type="term" value="F:pyruvate decarboxylase activity"/>
    <property type="evidence" value="ECO:0007669"/>
    <property type="project" value="UniProtKB-EC"/>
</dbReference>
<dbReference type="SUPFAM" id="SSF52467">
    <property type="entry name" value="DHS-like NAD/FAD-binding domain"/>
    <property type="match status" value="1"/>
</dbReference>
<accession>A0A135V0L5</accession>
<comment type="cofactor">
    <cofactor evidence="2">
        <name>thiamine diphosphate</name>
        <dbReference type="ChEBI" id="CHEBI:58937"/>
    </cofactor>
</comment>
<evidence type="ECO:0000256" key="6">
    <source>
        <dbReference type="ARBA" id="ARBA00022723"/>
    </source>
</evidence>
<name>A0A135V0L5_9PEZI</name>
<feature type="binding site" evidence="11">
    <location>
        <position position="487"/>
    </location>
    <ligand>
        <name>Mg(2+)</name>
        <dbReference type="ChEBI" id="CHEBI:18420"/>
    </ligand>
</feature>
<evidence type="ECO:0000256" key="8">
    <source>
        <dbReference type="ARBA" id="ARBA00022842"/>
    </source>
</evidence>
<dbReference type="OrthoDB" id="3970464at2759"/>
<dbReference type="GO" id="GO:0030976">
    <property type="term" value="F:thiamine pyrophosphate binding"/>
    <property type="evidence" value="ECO:0007669"/>
    <property type="project" value="InterPro"/>
</dbReference>
<dbReference type="Pfam" id="PF02776">
    <property type="entry name" value="TPP_enzyme_N"/>
    <property type="match status" value="1"/>
</dbReference>
<dbReference type="InterPro" id="IPR011766">
    <property type="entry name" value="TPP_enzyme_TPP-bd"/>
</dbReference>
<organism evidence="16 17">
    <name type="scientific">Colletotrichum salicis</name>
    <dbReference type="NCBI Taxonomy" id="1209931"/>
    <lineage>
        <taxon>Eukaryota</taxon>
        <taxon>Fungi</taxon>
        <taxon>Dikarya</taxon>
        <taxon>Ascomycota</taxon>
        <taxon>Pezizomycotina</taxon>
        <taxon>Sordariomycetes</taxon>
        <taxon>Hypocreomycetidae</taxon>
        <taxon>Glomerellales</taxon>
        <taxon>Glomerellaceae</taxon>
        <taxon>Colletotrichum</taxon>
        <taxon>Colletotrichum acutatum species complex</taxon>
    </lineage>
</organism>
<dbReference type="GO" id="GO:0005829">
    <property type="term" value="C:cytosol"/>
    <property type="evidence" value="ECO:0007669"/>
    <property type="project" value="TreeGrafter"/>
</dbReference>
<evidence type="ECO:0000256" key="4">
    <source>
        <dbReference type="ARBA" id="ARBA00013202"/>
    </source>
</evidence>
<evidence type="ECO:0000256" key="11">
    <source>
        <dbReference type="PIRSR" id="PIRSR036565-2"/>
    </source>
</evidence>
<gene>
    <name evidence="16" type="ORF">CSAL01_06311</name>
</gene>
<dbReference type="InterPro" id="IPR012110">
    <property type="entry name" value="PDC/IPDC-like"/>
</dbReference>
<evidence type="ECO:0000313" key="16">
    <source>
        <dbReference type="EMBL" id="KXH66132.1"/>
    </source>
</evidence>
<sequence>MTQVPDHKAPTVKLAEYLFTRLHQLGIGAIHGVPGDFNLSLLDYVEPAGLLWVGNANELNAGYAADGYARIKGVGALITTSGVGELSAINAVAGAYAERAAVVHIVGTPSRALQDSRTMMHHGFNDGNYRRFAEMHSHVTVVQADLRHAESAPRQIDEVLRQCLAQSRPVYIEIPQDLVVVHVSADGLETPIQLPESVPTVADEAALAAIMDKIKAAKHPMILVDGETRPLGIVEQTEALVKATGWPTWTTAFSKSQVNESLPNYHGIYSGRFADPAVKSFVEKADLILCFGPHFSSTNTYAFSSIPKPSVTILFSDNIKLADQTFRDVTIRTVVRSLLERLEKSEIHQYAPYPELPKDHGIEFSEVASEGKITQSKFWHLTSSFVRPGDIIFGETGTAGHGSRVFALPSHTRMFLPTTWLSIGYMLPAAQGAALAQRELIQSSKYHDIKEARTILFIGDGSFQMTVQEISTIIRHNLNVIIVLLNNDGYTIERCIHGIDQSYNDVARWRYLQAPGFFGGNPKTFTGSAKTWGELQKVLENDELKNGKGLRMVEVFMDPDDAPEGALLDLLQKEKKRISDSQS</sequence>
<evidence type="ECO:0000256" key="12">
    <source>
        <dbReference type="RuleBase" id="RU362132"/>
    </source>
</evidence>
<dbReference type="InterPro" id="IPR012000">
    <property type="entry name" value="Thiamin_PyroP_enz_cen_dom"/>
</dbReference>
<feature type="domain" description="Thiamine pyrophosphate enzyme N-terminal TPP-binding" evidence="15">
    <location>
        <begin position="13"/>
        <end position="121"/>
    </location>
</feature>
<dbReference type="FunFam" id="3.40.50.970:FF:000024">
    <property type="entry name" value="Pyruvate decarboxylase isozyme"/>
    <property type="match status" value="1"/>
</dbReference>